<dbReference type="PRINTS" id="PR00359">
    <property type="entry name" value="BP450"/>
</dbReference>
<evidence type="ECO:0000256" key="8">
    <source>
        <dbReference type="RuleBase" id="RU000461"/>
    </source>
</evidence>
<sequence length="437" mass="45982">MSSTTTGGYRKTGTRCITRYTTCERTVPPMTTADVFSAEALQDPYPLFERLRGAGDVHFLADQQVYVVLGFDAIRTVLADPHTYSSNLVAVLSAASGSATVSVAEAGAGVDVLATADPPAHTAQRTLVMSRFSPRAVAETTELIDAAVAPAVAGLVASGGGDWMTTVAHRVPVQVIGELIGLPRKDHQRLAAWSDAAIDLVSGVASPERAGQAALAVLEFAGYLGECLDQAGPDADAGVLGSVAAAVAAGTLTRDQGAMLLVQLVTAGAESTTSLLGTAVRLLADDPQLQATLRAEPDRIGALVEEAVRIESPFRGHFRVTTAPTRLAGVRLEPGARLMLMWGASNRDPRIFDRPDQVDLDRVQPKLHHSFGRGIHFCLGAHLARKETTQAVRALLAATATISLDGTEPVYVPNLMVRRLAHLHLSLTPVDSRPGSS</sequence>
<comment type="similarity">
    <text evidence="2 8">Belongs to the cytochrome P450 family.</text>
</comment>
<comment type="cofactor">
    <cofactor evidence="1">
        <name>heme</name>
        <dbReference type="ChEBI" id="CHEBI:30413"/>
    </cofactor>
</comment>
<dbReference type="Proteomes" id="UP001198630">
    <property type="component" value="Unassembled WGS sequence"/>
</dbReference>
<dbReference type="Gene3D" id="1.10.630.10">
    <property type="entry name" value="Cytochrome P450"/>
    <property type="match status" value="1"/>
</dbReference>
<organism evidence="9 10">
    <name type="scientific">Rhodococcus rhodochrous</name>
    <dbReference type="NCBI Taxonomy" id="1829"/>
    <lineage>
        <taxon>Bacteria</taxon>
        <taxon>Bacillati</taxon>
        <taxon>Actinomycetota</taxon>
        <taxon>Actinomycetes</taxon>
        <taxon>Mycobacteriales</taxon>
        <taxon>Nocardiaceae</taxon>
        <taxon>Rhodococcus</taxon>
    </lineage>
</organism>
<evidence type="ECO:0000256" key="7">
    <source>
        <dbReference type="ARBA" id="ARBA00023033"/>
    </source>
</evidence>
<evidence type="ECO:0000256" key="5">
    <source>
        <dbReference type="ARBA" id="ARBA00023002"/>
    </source>
</evidence>
<keyword evidence="7 8" id="KW-0503">Monooxygenase</keyword>
<dbReference type="SUPFAM" id="SSF48264">
    <property type="entry name" value="Cytochrome P450"/>
    <property type="match status" value="1"/>
</dbReference>
<dbReference type="GO" id="GO:0008395">
    <property type="term" value="F:steroid hydroxylase activity"/>
    <property type="evidence" value="ECO:0007669"/>
    <property type="project" value="TreeGrafter"/>
</dbReference>
<dbReference type="InterPro" id="IPR001128">
    <property type="entry name" value="Cyt_P450"/>
</dbReference>
<dbReference type="EMBL" id="JAJNCO010000012">
    <property type="protein sequence ID" value="MCD2113487.1"/>
    <property type="molecule type" value="Genomic_DNA"/>
</dbReference>
<evidence type="ECO:0000256" key="4">
    <source>
        <dbReference type="ARBA" id="ARBA00022723"/>
    </source>
</evidence>
<keyword evidence="6 8" id="KW-0408">Iron</keyword>
<dbReference type="PROSITE" id="PS00086">
    <property type="entry name" value="CYTOCHROME_P450"/>
    <property type="match status" value="1"/>
</dbReference>
<dbReference type="Pfam" id="PF00067">
    <property type="entry name" value="p450"/>
    <property type="match status" value="1"/>
</dbReference>
<comment type="caution">
    <text evidence="9">The sequence shown here is derived from an EMBL/GenBank/DDBJ whole genome shotgun (WGS) entry which is preliminary data.</text>
</comment>
<dbReference type="GO" id="GO:0020037">
    <property type="term" value="F:heme binding"/>
    <property type="evidence" value="ECO:0007669"/>
    <property type="project" value="InterPro"/>
</dbReference>
<reference evidence="9" key="1">
    <citation type="submission" date="2021-11" db="EMBL/GenBank/DDBJ databases">
        <title>Development of a sustainable strategy for remediation of hydrocarbon-contaminated territories based on the waste exchange concept.</title>
        <authorList>
            <person name="Elkin A."/>
        </authorList>
    </citation>
    <scope>NUCLEOTIDE SEQUENCE</scope>
    <source>
        <strain evidence="9">IEGM 757</strain>
    </source>
</reference>
<dbReference type="GO" id="GO:0036199">
    <property type="term" value="F:cholest-4-en-3-one 26-monooxygenase activity"/>
    <property type="evidence" value="ECO:0007669"/>
    <property type="project" value="TreeGrafter"/>
</dbReference>
<evidence type="ECO:0000256" key="1">
    <source>
        <dbReference type="ARBA" id="ARBA00001971"/>
    </source>
</evidence>
<proteinExistence type="inferred from homology"/>
<dbReference type="InterPro" id="IPR017972">
    <property type="entry name" value="Cyt_P450_CS"/>
</dbReference>
<dbReference type="PANTHER" id="PTHR46696">
    <property type="entry name" value="P450, PUTATIVE (EUROFUNG)-RELATED"/>
    <property type="match status" value="1"/>
</dbReference>
<dbReference type="GO" id="GO:0005506">
    <property type="term" value="F:iron ion binding"/>
    <property type="evidence" value="ECO:0007669"/>
    <property type="project" value="InterPro"/>
</dbReference>
<evidence type="ECO:0000313" key="10">
    <source>
        <dbReference type="Proteomes" id="UP001198630"/>
    </source>
</evidence>
<dbReference type="PANTHER" id="PTHR46696:SF4">
    <property type="entry name" value="BIOTIN BIOSYNTHESIS CYTOCHROME P450"/>
    <property type="match status" value="1"/>
</dbReference>
<accession>A0AAW4XKP6</accession>
<gene>
    <name evidence="9" type="ORF">LQ384_20460</name>
</gene>
<dbReference type="GO" id="GO:0006707">
    <property type="term" value="P:cholesterol catabolic process"/>
    <property type="evidence" value="ECO:0007669"/>
    <property type="project" value="TreeGrafter"/>
</dbReference>
<evidence type="ECO:0000313" key="9">
    <source>
        <dbReference type="EMBL" id="MCD2113487.1"/>
    </source>
</evidence>
<dbReference type="AlphaFoldDB" id="A0AAW4XKP6"/>
<protein>
    <submittedName>
        <fullName evidence="9">Cytochrome P450</fullName>
    </submittedName>
</protein>
<evidence type="ECO:0000256" key="6">
    <source>
        <dbReference type="ARBA" id="ARBA00023004"/>
    </source>
</evidence>
<name>A0AAW4XKP6_RHORH</name>
<keyword evidence="4 8" id="KW-0479">Metal-binding</keyword>
<keyword evidence="3 8" id="KW-0349">Heme</keyword>
<dbReference type="InterPro" id="IPR036396">
    <property type="entry name" value="Cyt_P450_sf"/>
</dbReference>
<evidence type="ECO:0000256" key="2">
    <source>
        <dbReference type="ARBA" id="ARBA00010617"/>
    </source>
</evidence>
<dbReference type="InterPro" id="IPR002397">
    <property type="entry name" value="Cyt_P450_B"/>
</dbReference>
<evidence type="ECO:0000256" key="3">
    <source>
        <dbReference type="ARBA" id="ARBA00022617"/>
    </source>
</evidence>
<dbReference type="RefSeq" id="WP_230791845.1">
    <property type="nucleotide sequence ID" value="NZ_JAJNCO010000012.1"/>
</dbReference>
<keyword evidence="5 8" id="KW-0560">Oxidoreductase</keyword>